<dbReference type="KEGG" id="sbk:SHEWBE_1411"/>
<evidence type="ECO:0000313" key="2">
    <source>
        <dbReference type="Proteomes" id="UP000250123"/>
    </source>
</evidence>
<dbReference type="RefSeq" id="WP_112351926.1">
    <property type="nucleotide sequence ID" value="NZ_LS483452.1"/>
</dbReference>
<name>A0A330M6J0_9GAMM</name>
<organism evidence="1 2">
    <name type="scientific">Shewanella benthica</name>
    <dbReference type="NCBI Taxonomy" id="43661"/>
    <lineage>
        <taxon>Bacteria</taxon>
        <taxon>Pseudomonadati</taxon>
        <taxon>Pseudomonadota</taxon>
        <taxon>Gammaproteobacteria</taxon>
        <taxon>Alteromonadales</taxon>
        <taxon>Shewanellaceae</taxon>
        <taxon>Shewanella</taxon>
    </lineage>
</organism>
<dbReference type="OrthoDB" id="5422561at2"/>
<dbReference type="AlphaFoldDB" id="A0A330M6J0"/>
<reference evidence="2" key="1">
    <citation type="submission" date="2018-06" db="EMBL/GenBank/DDBJ databases">
        <authorList>
            <person name="Cea G.-C."/>
            <person name="William W."/>
        </authorList>
    </citation>
    <scope>NUCLEOTIDE SEQUENCE [LARGE SCALE GENOMIC DNA]</scope>
    <source>
        <strain evidence="2">DB21MT-2</strain>
    </source>
</reference>
<dbReference type="EMBL" id="LS483452">
    <property type="protein sequence ID" value="SQH75377.1"/>
    <property type="molecule type" value="Genomic_DNA"/>
</dbReference>
<proteinExistence type="predicted"/>
<sequence length="82" mass="9461">MATTSIRLDAALVSNAEVYARVLDRTPPKQIEHWIKIGRIMEDNPDLPYEFVQDALLAKAETTTGNFKPYERRTKRTRGIRD</sequence>
<dbReference type="Pfam" id="PF11903">
    <property type="entry name" value="ParD_like"/>
    <property type="match status" value="1"/>
</dbReference>
<accession>A0A330M6J0</accession>
<protein>
    <submittedName>
        <fullName evidence="1">Putative ParD-like antitoxin</fullName>
    </submittedName>
</protein>
<gene>
    <name evidence="1" type="ORF">SHEWBE_1411</name>
</gene>
<dbReference type="Proteomes" id="UP000250123">
    <property type="component" value="Chromosome SHEWBE"/>
</dbReference>
<dbReference type="InterPro" id="IPR021831">
    <property type="entry name" value="ParD-like"/>
</dbReference>
<evidence type="ECO:0000313" key="1">
    <source>
        <dbReference type="EMBL" id="SQH75377.1"/>
    </source>
</evidence>